<feature type="domain" description="Up-frameshift suppressor 2 C-terminal" evidence="3">
    <location>
        <begin position="3"/>
        <end position="89"/>
    </location>
</feature>
<dbReference type="InterPro" id="IPR039762">
    <property type="entry name" value="Nmd2/UPF2"/>
</dbReference>
<evidence type="ECO:0000313" key="4">
    <source>
        <dbReference type="EMBL" id="KAJ9575687.1"/>
    </source>
</evidence>
<proteinExistence type="predicted"/>
<gene>
    <name evidence="4" type="ORF">L9F63_007446</name>
</gene>
<dbReference type="GO" id="GO:0000184">
    <property type="term" value="P:nuclear-transcribed mRNA catabolic process, nonsense-mediated decay"/>
    <property type="evidence" value="ECO:0007669"/>
    <property type="project" value="InterPro"/>
</dbReference>
<dbReference type="EMBL" id="JASPKZ010009823">
    <property type="protein sequence ID" value="KAJ9575687.1"/>
    <property type="molecule type" value="Genomic_DNA"/>
</dbReference>
<keyword evidence="5" id="KW-1185">Reference proteome</keyword>
<comment type="caution">
    <text evidence="4">The sequence shown here is derived from an EMBL/GenBank/DDBJ whole genome shotgun (WGS) entry which is preliminary data.</text>
</comment>
<accession>A0AAD7Z8R7</accession>
<dbReference type="GO" id="GO:0035145">
    <property type="term" value="C:exon-exon junction complex"/>
    <property type="evidence" value="ECO:0007669"/>
    <property type="project" value="TreeGrafter"/>
</dbReference>
<keyword evidence="2" id="KW-0963">Cytoplasm</keyword>
<evidence type="ECO:0000313" key="5">
    <source>
        <dbReference type="Proteomes" id="UP001233999"/>
    </source>
</evidence>
<sequence length="140" mass="16175">MTETIKPQSIDIPVPVDIKKMHTNDNEELVKSKMGEISMINFVLLTKKGHKQHYRSLVVPVDSELAINFKSGKEAERAEKECVKQLTLDMNQRLEEENYQEMLAQPQKINSSIHQNEERYTRQQRGSSCAEFILNSIKAK</sequence>
<dbReference type="InterPro" id="IPR007193">
    <property type="entry name" value="Upf2/Nmd2_C"/>
</dbReference>
<name>A0AAD7Z8R7_DIPPU</name>
<comment type="subcellular location">
    <subcellularLocation>
        <location evidence="1">Cytoplasm</location>
    </subcellularLocation>
</comment>
<dbReference type="AlphaFoldDB" id="A0AAD7Z8R7"/>
<reference evidence="4" key="1">
    <citation type="journal article" date="2023" name="IScience">
        <title>Live-bearing cockroach genome reveals convergent evolutionary mechanisms linked to viviparity in insects and beyond.</title>
        <authorList>
            <person name="Fouks B."/>
            <person name="Harrison M.C."/>
            <person name="Mikhailova A.A."/>
            <person name="Marchal E."/>
            <person name="English S."/>
            <person name="Carruthers M."/>
            <person name="Jennings E.C."/>
            <person name="Chiamaka E.L."/>
            <person name="Frigard R.A."/>
            <person name="Pippel M."/>
            <person name="Attardo G.M."/>
            <person name="Benoit J.B."/>
            <person name="Bornberg-Bauer E."/>
            <person name="Tobe S.S."/>
        </authorList>
    </citation>
    <scope>NUCLEOTIDE SEQUENCE</scope>
    <source>
        <strain evidence="4">Stay&amp;Tobe</strain>
    </source>
</reference>
<dbReference type="Pfam" id="PF04050">
    <property type="entry name" value="Upf2"/>
    <property type="match status" value="1"/>
</dbReference>
<protein>
    <recommendedName>
        <fullName evidence="3">Up-frameshift suppressor 2 C-terminal domain-containing protein</fullName>
    </recommendedName>
</protein>
<dbReference type="Proteomes" id="UP001233999">
    <property type="component" value="Unassembled WGS sequence"/>
</dbReference>
<evidence type="ECO:0000256" key="2">
    <source>
        <dbReference type="ARBA" id="ARBA00022490"/>
    </source>
</evidence>
<organism evidence="4 5">
    <name type="scientific">Diploptera punctata</name>
    <name type="common">Pacific beetle cockroach</name>
    <dbReference type="NCBI Taxonomy" id="6984"/>
    <lineage>
        <taxon>Eukaryota</taxon>
        <taxon>Metazoa</taxon>
        <taxon>Ecdysozoa</taxon>
        <taxon>Arthropoda</taxon>
        <taxon>Hexapoda</taxon>
        <taxon>Insecta</taxon>
        <taxon>Pterygota</taxon>
        <taxon>Neoptera</taxon>
        <taxon>Polyneoptera</taxon>
        <taxon>Dictyoptera</taxon>
        <taxon>Blattodea</taxon>
        <taxon>Blaberoidea</taxon>
        <taxon>Blaberidae</taxon>
        <taxon>Diplopterinae</taxon>
        <taxon>Diploptera</taxon>
    </lineage>
</organism>
<dbReference type="Gene3D" id="4.10.80.160">
    <property type="match status" value="1"/>
</dbReference>
<reference evidence="4" key="2">
    <citation type="submission" date="2023-05" db="EMBL/GenBank/DDBJ databases">
        <authorList>
            <person name="Fouks B."/>
        </authorList>
    </citation>
    <scope>NUCLEOTIDE SEQUENCE</scope>
    <source>
        <strain evidence="4">Stay&amp;Tobe</strain>
        <tissue evidence="4">Testes</tissue>
    </source>
</reference>
<dbReference type="PANTHER" id="PTHR12839:SF7">
    <property type="entry name" value="REGULATOR OF NONSENSE TRANSCRIPTS 2"/>
    <property type="match status" value="1"/>
</dbReference>
<dbReference type="PANTHER" id="PTHR12839">
    <property type="entry name" value="NONSENSE-MEDIATED MRNA DECAY PROTEIN 2 UP-FRAMESHIFT SUPPRESSOR 2"/>
    <property type="match status" value="1"/>
</dbReference>
<evidence type="ECO:0000259" key="3">
    <source>
        <dbReference type="Pfam" id="PF04050"/>
    </source>
</evidence>
<evidence type="ECO:0000256" key="1">
    <source>
        <dbReference type="ARBA" id="ARBA00004496"/>
    </source>
</evidence>
<dbReference type="GO" id="GO:0005737">
    <property type="term" value="C:cytoplasm"/>
    <property type="evidence" value="ECO:0007669"/>
    <property type="project" value="UniProtKB-SubCell"/>
</dbReference>